<dbReference type="InterPro" id="IPR008681">
    <property type="entry name" value="Neg-reg_MecA"/>
</dbReference>
<dbReference type="Gene3D" id="3.30.70.1950">
    <property type="match status" value="1"/>
</dbReference>
<dbReference type="Pfam" id="PF05389">
    <property type="entry name" value="MecA"/>
    <property type="match status" value="1"/>
</dbReference>
<sequence>MEMERINDDTIRVVVTNDDLAERDISIVDLLGNQDKIEEFFYSILEEIDIEGDFENNEAVTFQVLPNQNGLELFISKNIDDKSVMEGMLNSVLGKRDVSDAEDDVSDDILDALLDNDDSKSRNTQKLTNGEAQSIKATQQQNLSDSAGFVKTPADQSLVLQFDDFEAVIQFSLSMSKQQFALDSKLVKYQGKFFYIVNIDGNFLEYNYTMADLKAMAYEFAQAADISPDVLIEHGQMIFKNDAMTNVVTYFG</sequence>
<protein>
    <submittedName>
        <fullName evidence="2">Adapter protein MecA 1/2</fullName>
    </submittedName>
</protein>
<reference evidence="3" key="1">
    <citation type="submission" date="2016-08" db="EMBL/GenBank/DDBJ databases">
        <authorList>
            <person name="Varghese N."/>
            <person name="Submissions Spin"/>
        </authorList>
    </citation>
    <scope>NUCLEOTIDE SEQUENCE [LARGE SCALE GENOMIC DNA]</scope>
    <source>
        <strain evidence="3">R-53094</strain>
    </source>
</reference>
<dbReference type="RefSeq" id="WP_092461810.1">
    <property type="nucleotide sequence ID" value="NZ_BJEE01000004.1"/>
</dbReference>
<gene>
    <name evidence="2" type="ORF">GA0061074_10324</name>
</gene>
<proteinExistence type="inferred from homology"/>
<dbReference type="PANTHER" id="PTHR39161:SF1">
    <property type="entry name" value="ADAPTER PROTEIN MECA 1"/>
    <property type="match status" value="1"/>
</dbReference>
<dbReference type="OrthoDB" id="2360201at2"/>
<keyword evidence="3" id="KW-1185">Reference proteome</keyword>
<accession>A0A1C3ZWC9</accession>
<dbReference type="AlphaFoldDB" id="A0A1C3ZWC9"/>
<dbReference type="InterPro" id="IPR038471">
    <property type="entry name" value="MecA_C_sf"/>
</dbReference>
<evidence type="ECO:0000256" key="1">
    <source>
        <dbReference type="ARBA" id="ARBA00005397"/>
    </source>
</evidence>
<comment type="similarity">
    <text evidence="1">Belongs to the MecA family.</text>
</comment>
<dbReference type="Proteomes" id="UP000199268">
    <property type="component" value="Unassembled WGS sequence"/>
</dbReference>
<dbReference type="PIRSF" id="PIRSF029008">
    <property type="entry name" value="MecA"/>
    <property type="match status" value="1"/>
</dbReference>
<dbReference type="EMBL" id="FMAO01000003">
    <property type="protein sequence ID" value="SCB86643.1"/>
    <property type="molecule type" value="Genomic_DNA"/>
</dbReference>
<organism evidence="2 3">
    <name type="scientific">Weissella bombi</name>
    <dbReference type="NCBI Taxonomy" id="1505725"/>
    <lineage>
        <taxon>Bacteria</taxon>
        <taxon>Bacillati</taxon>
        <taxon>Bacillota</taxon>
        <taxon>Bacilli</taxon>
        <taxon>Lactobacillales</taxon>
        <taxon>Lactobacillaceae</taxon>
        <taxon>Weissella</taxon>
    </lineage>
</organism>
<dbReference type="PANTHER" id="PTHR39161">
    <property type="entry name" value="ADAPTER PROTEIN MECA"/>
    <property type="match status" value="1"/>
</dbReference>
<evidence type="ECO:0000313" key="2">
    <source>
        <dbReference type="EMBL" id="SCB86643.1"/>
    </source>
</evidence>
<name>A0A1C3ZWC9_9LACO</name>
<evidence type="ECO:0000313" key="3">
    <source>
        <dbReference type="Proteomes" id="UP000199268"/>
    </source>
</evidence>
<dbReference type="STRING" id="1505725.GA0061074_10324"/>